<dbReference type="EMBL" id="FO818640">
    <property type="protein sequence ID" value="CDM93744.1"/>
    <property type="molecule type" value="Genomic_DNA"/>
</dbReference>
<dbReference type="Proteomes" id="UP000032946">
    <property type="component" value="Chromosome"/>
</dbReference>
<proteinExistence type="predicted"/>
<keyword evidence="2" id="KW-1185">Reference proteome</keyword>
<dbReference type="AntiFam" id="ANF00010">
    <property type="entry name" value="tRNA translation"/>
</dbReference>
<name>A0A9P1KCS1_9CYAN</name>
<sequence>MVERSAVNRLVVGSNPTRGVFAKNTALNAIARHSLNRISCPITRLIGGAFGEGDIFR</sequence>
<evidence type="ECO:0000313" key="2">
    <source>
        <dbReference type="Proteomes" id="UP000032946"/>
    </source>
</evidence>
<organism evidence="1 2">
    <name type="scientific">Limnospira indica PCC 8005</name>
    <dbReference type="NCBI Taxonomy" id="376219"/>
    <lineage>
        <taxon>Bacteria</taxon>
        <taxon>Bacillati</taxon>
        <taxon>Cyanobacteriota</taxon>
        <taxon>Cyanophyceae</taxon>
        <taxon>Oscillatoriophycideae</taxon>
        <taxon>Oscillatoriales</taxon>
        <taxon>Sirenicapillariaceae</taxon>
        <taxon>Limnospira</taxon>
    </lineage>
</organism>
<accession>A0A9P1KCS1</accession>
<reference evidence="1 2" key="1">
    <citation type="submission" date="2014-02" db="EMBL/GenBank/DDBJ databases">
        <authorList>
            <person name="Genoscope - CEA"/>
        </authorList>
    </citation>
    <scope>NUCLEOTIDE SEQUENCE [LARGE SCALE GENOMIC DNA]</scope>
    <source>
        <strain evidence="1 2">PCC 8005</strain>
    </source>
</reference>
<protein>
    <submittedName>
        <fullName evidence="1">Uncharacterized protein</fullName>
    </submittedName>
</protein>
<gene>
    <name evidence="1" type="ORF">ARTHRO_11417</name>
</gene>
<evidence type="ECO:0000313" key="1">
    <source>
        <dbReference type="EMBL" id="CDM93744.1"/>
    </source>
</evidence>
<dbReference type="AlphaFoldDB" id="A0A9P1KCS1"/>